<dbReference type="GO" id="GO:0016811">
    <property type="term" value="F:hydrolase activity, acting on carbon-nitrogen (but not peptide) bonds, in linear amides"/>
    <property type="evidence" value="ECO:0007669"/>
    <property type="project" value="TreeGrafter"/>
</dbReference>
<dbReference type="EMBL" id="CAEZYR010000001">
    <property type="protein sequence ID" value="CAB4724742.1"/>
    <property type="molecule type" value="Genomic_DNA"/>
</dbReference>
<accession>A0A6J6RQH6</accession>
<dbReference type="InterPro" id="IPR024078">
    <property type="entry name" value="LmbE-like_dom_sf"/>
</dbReference>
<dbReference type="SUPFAM" id="SSF102588">
    <property type="entry name" value="LmbE-like"/>
    <property type="match status" value="1"/>
</dbReference>
<sequence>MARAHAAGHRVVLVLATRGELGEPVPGVLREGEELWQRRVEESYRSAEILGAERVEFLGYRDSGMIGEPTNDDERAFWQADLDVAAGRLAAILREEDADLICVYDDHGGYGHPDHVQVHRVGVRAAELAGVSKVFEMTMNRDAMLRQMKSGGFPGDEDGDFENRRRAMNMDEMGSPESMITHSIDVNDYIDRKREAMLAHASQIAPDSFFLQMSQEYFMQAFGSEWFIEIGRERNGGAFLDDIFG</sequence>
<evidence type="ECO:0000313" key="1">
    <source>
        <dbReference type="EMBL" id="CAB4724742.1"/>
    </source>
</evidence>
<dbReference type="AlphaFoldDB" id="A0A6J6RQH6"/>
<organism evidence="1">
    <name type="scientific">freshwater metagenome</name>
    <dbReference type="NCBI Taxonomy" id="449393"/>
    <lineage>
        <taxon>unclassified sequences</taxon>
        <taxon>metagenomes</taxon>
        <taxon>ecological metagenomes</taxon>
    </lineage>
</organism>
<reference evidence="1" key="1">
    <citation type="submission" date="2020-05" db="EMBL/GenBank/DDBJ databases">
        <authorList>
            <person name="Chiriac C."/>
            <person name="Salcher M."/>
            <person name="Ghai R."/>
            <person name="Kavagutti S V."/>
        </authorList>
    </citation>
    <scope>NUCLEOTIDE SEQUENCE</scope>
</reference>
<evidence type="ECO:0000313" key="2">
    <source>
        <dbReference type="EMBL" id="CAB4897799.1"/>
    </source>
</evidence>
<dbReference type="InterPro" id="IPR003737">
    <property type="entry name" value="GlcNAc_PI_deacetylase-related"/>
</dbReference>
<dbReference type="Gene3D" id="3.40.50.10320">
    <property type="entry name" value="LmbE-like"/>
    <property type="match status" value="1"/>
</dbReference>
<dbReference type="EMBL" id="CAFBMH010000016">
    <property type="protein sequence ID" value="CAB4897799.1"/>
    <property type="molecule type" value="Genomic_DNA"/>
</dbReference>
<gene>
    <name evidence="1" type="ORF">UFOPK2754_00061</name>
    <name evidence="2" type="ORF">UFOPK3543_00683</name>
</gene>
<protein>
    <submittedName>
        <fullName evidence="1">Unannotated protein</fullName>
    </submittedName>
</protein>
<proteinExistence type="predicted"/>
<dbReference type="Pfam" id="PF02585">
    <property type="entry name" value="PIG-L"/>
    <property type="match status" value="1"/>
</dbReference>
<dbReference type="PANTHER" id="PTHR12993">
    <property type="entry name" value="N-ACETYLGLUCOSAMINYL-PHOSPHATIDYLINOSITOL DE-N-ACETYLASE-RELATED"/>
    <property type="match status" value="1"/>
</dbReference>
<dbReference type="PANTHER" id="PTHR12993:SF26">
    <property type="entry name" value="1D-MYO-INOSITOL 2-ACETAMIDO-2-DEOXY-ALPHA-D-GLUCOPYRANOSIDE DEACETYLASE"/>
    <property type="match status" value="1"/>
</dbReference>
<name>A0A6J6RQH6_9ZZZZ</name>